<proteinExistence type="predicted"/>
<keyword evidence="7" id="KW-1185">Reference proteome</keyword>
<organism evidence="6 7">
    <name type="scientific">Tistrella bauzanensis</name>
    <dbReference type="NCBI Taxonomy" id="657419"/>
    <lineage>
        <taxon>Bacteria</taxon>
        <taxon>Pseudomonadati</taxon>
        <taxon>Pseudomonadota</taxon>
        <taxon>Alphaproteobacteria</taxon>
        <taxon>Geminicoccales</taxon>
        <taxon>Geminicoccaceae</taxon>
        <taxon>Tistrella</taxon>
    </lineage>
</organism>
<comment type="caution">
    <text evidence="6">The sequence shown here is derived from an EMBL/GenBank/DDBJ whole genome shotgun (WGS) entry which is preliminary data.</text>
</comment>
<dbReference type="PANTHER" id="PTHR43004:SF19">
    <property type="entry name" value="BINDING MONOOXYGENASE, PUTATIVE (JCVI)-RELATED"/>
    <property type="match status" value="1"/>
</dbReference>
<evidence type="ECO:0000256" key="2">
    <source>
        <dbReference type="ARBA" id="ARBA00022630"/>
    </source>
</evidence>
<evidence type="ECO:0000313" key="7">
    <source>
        <dbReference type="Proteomes" id="UP000603352"/>
    </source>
</evidence>
<reference evidence="7" key="1">
    <citation type="journal article" date="2019" name="Int. J. Syst. Evol. Microbiol.">
        <title>The Global Catalogue of Microorganisms (GCM) 10K type strain sequencing project: providing services to taxonomists for standard genome sequencing and annotation.</title>
        <authorList>
            <consortium name="The Broad Institute Genomics Platform"/>
            <consortium name="The Broad Institute Genome Sequencing Center for Infectious Disease"/>
            <person name="Wu L."/>
            <person name="Ma J."/>
        </authorList>
    </citation>
    <scope>NUCLEOTIDE SEQUENCE [LARGE SCALE GENOMIC DNA]</scope>
    <source>
        <strain evidence="7">CGMCC 1.10188</strain>
    </source>
</reference>
<dbReference type="Gene3D" id="3.30.70.2450">
    <property type="match status" value="1"/>
</dbReference>
<gene>
    <name evidence="6" type="ORF">GCM10011505_22460</name>
</gene>
<dbReference type="InterPro" id="IPR050641">
    <property type="entry name" value="RIFMO-like"/>
</dbReference>
<evidence type="ECO:0000259" key="5">
    <source>
        <dbReference type="Pfam" id="PF01494"/>
    </source>
</evidence>
<dbReference type="InterPro" id="IPR036188">
    <property type="entry name" value="FAD/NAD-bd_sf"/>
</dbReference>
<dbReference type="PANTHER" id="PTHR43004">
    <property type="entry name" value="TRK SYSTEM POTASSIUM UPTAKE PROTEIN"/>
    <property type="match status" value="1"/>
</dbReference>
<evidence type="ECO:0000313" key="6">
    <source>
        <dbReference type="EMBL" id="GGB40497.1"/>
    </source>
</evidence>
<sequence length="576" mass="61956">MGLTLALRLARLGIDTTLIEARSGPLRQGSKALCVQHAALTILDQLGAADDLVAEGRPWYVSRTRIRDIDVALKRFQAPDASPLPPFLNIQQWRTEELLLDRVRRTGRTRELWSRRVTGLVQSDQAVTLMIDGPDGPEHLRARYVIGADGIRSQVREAAGIPWLGYSHADRFLIVDIDVGADLPHERQFLFDAPSNPGRQIVIHPQPGTMWRFDWQLPPDADVEAEQADGRLDARIRAIAGDRPWRIEWLSTYRFHQRRAAAMRKGRVLLAGDAAHAFPPFGARGMNSGIQDADNLAWKLKLVLDGHAAPRLLDSYDVERGAAARDNLAITEATIRFMVPPDRARRAWRNGLLTLARHWPPARAWVNSGRMSEPNRYPVTDDGVLVAGAGRAGSGRPQPGLPAPDAPVLVAGHATRLRQVMADAVLLLLLVGPDGAELVTAATAVQRALDATLPQVSGIAPGMAPTIRVACMPPTGAALHGLPDGVLHVDDRQGMATVAYAGRDPTLFALRPDGYVGGVVTQPDAATVIALIMRVLALNDQMAVDHGAVDHGNAGRSIGADGTTEGGGADGSAAAA</sequence>
<dbReference type="Pfam" id="PF01494">
    <property type="entry name" value="FAD_binding_3"/>
    <property type="match status" value="1"/>
</dbReference>
<keyword evidence="3" id="KW-0274">FAD</keyword>
<feature type="domain" description="FAD-binding" evidence="5">
    <location>
        <begin position="2"/>
        <end position="327"/>
    </location>
</feature>
<dbReference type="Proteomes" id="UP000603352">
    <property type="component" value="Unassembled WGS sequence"/>
</dbReference>
<evidence type="ECO:0000256" key="4">
    <source>
        <dbReference type="SAM" id="MobiDB-lite"/>
    </source>
</evidence>
<dbReference type="Gene3D" id="3.40.30.120">
    <property type="match status" value="1"/>
</dbReference>
<keyword evidence="2" id="KW-0285">Flavoprotein</keyword>
<dbReference type="InterPro" id="IPR002938">
    <property type="entry name" value="FAD-bd"/>
</dbReference>
<comment type="cofactor">
    <cofactor evidence="1">
        <name>FAD</name>
        <dbReference type="ChEBI" id="CHEBI:57692"/>
    </cofactor>
</comment>
<dbReference type="NCBIfam" id="NF006002">
    <property type="entry name" value="PRK08132.1"/>
    <property type="match status" value="1"/>
</dbReference>
<dbReference type="PRINTS" id="PR00420">
    <property type="entry name" value="RNGMNOXGNASE"/>
</dbReference>
<evidence type="ECO:0000256" key="1">
    <source>
        <dbReference type="ARBA" id="ARBA00001974"/>
    </source>
</evidence>
<accession>A0ABQ1IIY1</accession>
<protein>
    <submittedName>
        <fullName evidence="6">FAD-dependent oxidoreductase</fullName>
    </submittedName>
</protein>
<feature type="region of interest" description="Disordered" evidence="4">
    <location>
        <begin position="555"/>
        <end position="576"/>
    </location>
</feature>
<dbReference type="SUPFAM" id="SSF51905">
    <property type="entry name" value="FAD/NAD(P)-binding domain"/>
    <property type="match status" value="1"/>
</dbReference>
<dbReference type="Gene3D" id="3.50.50.60">
    <property type="entry name" value="FAD/NAD(P)-binding domain"/>
    <property type="match status" value="1"/>
</dbReference>
<evidence type="ECO:0000256" key="3">
    <source>
        <dbReference type="ARBA" id="ARBA00022827"/>
    </source>
</evidence>
<dbReference type="EMBL" id="BMDZ01000023">
    <property type="protein sequence ID" value="GGB40497.1"/>
    <property type="molecule type" value="Genomic_DNA"/>
</dbReference>
<name>A0ABQ1IIY1_9PROT</name>